<organism evidence="2">
    <name type="scientific">Amphimedon queenslandica</name>
    <name type="common">Sponge</name>
    <dbReference type="NCBI Taxonomy" id="400682"/>
    <lineage>
        <taxon>Eukaryota</taxon>
        <taxon>Metazoa</taxon>
        <taxon>Porifera</taxon>
        <taxon>Demospongiae</taxon>
        <taxon>Heteroscleromorpha</taxon>
        <taxon>Haplosclerida</taxon>
        <taxon>Niphatidae</taxon>
        <taxon>Amphimedon</taxon>
    </lineage>
</organism>
<proteinExistence type="predicted"/>
<dbReference type="EnsemblMetazoa" id="Aqu2.1.06291_001">
    <property type="protein sequence ID" value="Aqu2.1.06291_001"/>
    <property type="gene ID" value="Aqu2.1.06291"/>
</dbReference>
<feature type="transmembrane region" description="Helical" evidence="1">
    <location>
        <begin position="214"/>
        <end position="243"/>
    </location>
</feature>
<dbReference type="OrthoDB" id="10676367at2759"/>
<reference evidence="2" key="1">
    <citation type="submission" date="2017-05" db="UniProtKB">
        <authorList>
            <consortium name="EnsemblMetazoa"/>
        </authorList>
    </citation>
    <scope>IDENTIFICATION</scope>
</reference>
<evidence type="ECO:0000313" key="2">
    <source>
        <dbReference type="EnsemblMetazoa" id="Aqu2.1.06291_001"/>
    </source>
</evidence>
<sequence length="344" mass="38011">MDTVLIVPIQSMLHLLKRKHLKYKDHSPFYRRSQYIYPWIVFSCNGSVTKWIFGANNNGTTAIQSELQIWRQLGPNNYNKIGSSLVNANTMIGTNLYEFIPQTPLQFQEGDIFGVHTDRTDGERLVLYEQRESGPTNLRIRDSVDSPPSTISETLITVNNDFPLVTVEINISTQPTVAITSSITENILEASVSIILVTIPLTPTTQPTEPSASFLVGGIIVGVVCIILVCTCLLIIACIIVCVRKRSKSSFKSNPEELSTSLKILTTSTNDDHDTNVDILKDNPAYVTTTGSTSGSTTLQDNPAYVSTSNTVLVDDDTMYTYVSNNSSNFSIILNPNQVNNDYI</sequence>
<accession>A0A1X7SVW4</accession>
<keyword evidence="1" id="KW-0472">Membrane</keyword>
<keyword evidence="1" id="KW-0812">Transmembrane</keyword>
<protein>
    <submittedName>
        <fullName evidence="2">Uncharacterized protein</fullName>
    </submittedName>
</protein>
<evidence type="ECO:0000256" key="1">
    <source>
        <dbReference type="SAM" id="Phobius"/>
    </source>
</evidence>
<dbReference type="AlphaFoldDB" id="A0A1X7SVW4"/>
<keyword evidence="1" id="KW-1133">Transmembrane helix</keyword>
<dbReference type="InParanoid" id="A0A1X7SVW4"/>
<name>A0A1X7SVW4_AMPQE</name>